<dbReference type="Pfam" id="PF07583">
    <property type="entry name" value="PSCyt2"/>
    <property type="match status" value="1"/>
</dbReference>
<dbReference type="InterPro" id="IPR011444">
    <property type="entry name" value="DUF1549"/>
</dbReference>
<dbReference type="InterPro" id="IPR022655">
    <property type="entry name" value="DUF1553"/>
</dbReference>
<proteinExistence type="predicted"/>
<keyword evidence="4 6" id="KW-0408">Iron</keyword>
<name>A0ABZ2ZA50_9BACT</name>
<evidence type="ECO:0000256" key="3">
    <source>
        <dbReference type="ARBA" id="ARBA00022729"/>
    </source>
</evidence>
<dbReference type="EMBL" id="CP150096">
    <property type="protein sequence ID" value="WZN49126.1"/>
    <property type="molecule type" value="Genomic_DNA"/>
</dbReference>
<evidence type="ECO:0000313" key="8">
    <source>
        <dbReference type="EMBL" id="WZN49126.1"/>
    </source>
</evidence>
<evidence type="ECO:0000256" key="5">
    <source>
        <dbReference type="ARBA" id="ARBA00023157"/>
    </source>
</evidence>
<dbReference type="InterPro" id="IPR013320">
    <property type="entry name" value="ConA-like_dom_sf"/>
</dbReference>
<dbReference type="InterPro" id="IPR009056">
    <property type="entry name" value="Cyt_c-like_dom"/>
</dbReference>
<evidence type="ECO:0000259" key="7">
    <source>
        <dbReference type="PROSITE" id="PS51007"/>
    </source>
</evidence>
<dbReference type="Gene3D" id="2.60.120.200">
    <property type="match status" value="1"/>
</dbReference>
<dbReference type="Pfam" id="PF07587">
    <property type="entry name" value="PSD1"/>
    <property type="match status" value="1"/>
</dbReference>
<accession>A0ABZ2ZA50</accession>
<organism evidence="8 9">
    <name type="scientific">Chitinophaga caseinilytica</name>
    <dbReference type="NCBI Taxonomy" id="2267521"/>
    <lineage>
        <taxon>Bacteria</taxon>
        <taxon>Pseudomonadati</taxon>
        <taxon>Bacteroidota</taxon>
        <taxon>Chitinophagia</taxon>
        <taxon>Chitinophagales</taxon>
        <taxon>Chitinophagaceae</taxon>
        <taxon>Chitinophaga</taxon>
    </lineage>
</organism>
<keyword evidence="9" id="KW-1185">Reference proteome</keyword>
<dbReference type="PANTHER" id="PTHR35889:SF3">
    <property type="entry name" value="F-BOX DOMAIN-CONTAINING PROTEIN"/>
    <property type="match status" value="1"/>
</dbReference>
<dbReference type="Pfam" id="PF07635">
    <property type="entry name" value="PSCyt1"/>
    <property type="match status" value="1"/>
</dbReference>
<gene>
    <name evidence="8" type="ORF">WJU22_13195</name>
</gene>
<dbReference type="SUPFAM" id="SSF49899">
    <property type="entry name" value="Concanavalin A-like lectins/glucanases"/>
    <property type="match status" value="1"/>
</dbReference>
<keyword evidence="5" id="KW-1015">Disulfide bond</keyword>
<evidence type="ECO:0000256" key="6">
    <source>
        <dbReference type="PROSITE-ProRule" id="PRU00433"/>
    </source>
</evidence>
<dbReference type="RefSeq" id="WP_341843701.1">
    <property type="nucleotide sequence ID" value="NZ_CP149792.1"/>
</dbReference>
<keyword evidence="1 6" id="KW-0349">Heme</keyword>
<dbReference type="SMART" id="SM00560">
    <property type="entry name" value="LamGL"/>
    <property type="match status" value="1"/>
</dbReference>
<evidence type="ECO:0000256" key="4">
    <source>
        <dbReference type="ARBA" id="ARBA00023004"/>
    </source>
</evidence>
<evidence type="ECO:0000256" key="1">
    <source>
        <dbReference type="ARBA" id="ARBA00022617"/>
    </source>
</evidence>
<keyword evidence="2 6" id="KW-0479">Metal-binding</keyword>
<protein>
    <submittedName>
        <fullName evidence="8">DUF1553 domain-containing protein</fullName>
    </submittedName>
</protein>
<feature type="domain" description="Cytochrome c" evidence="7">
    <location>
        <begin position="37"/>
        <end position="142"/>
    </location>
</feature>
<evidence type="ECO:0000256" key="2">
    <source>
        <dbReference type="ARBA" id="ARBA00022723"/>
    </source>
</evidence>
<evidence type="ECO:0000313" key="9">
    <source>
        <dbReference type="Proteomes" id="UP001449657"/>
    </source>
</evidence>
<keyword evidence="3" id="KW-0732">Signal</keyword>
<dbReference type="Proteomes" id="UP001449657">
    <property type="component" value="Chromosome"/>
</dbReference>
<dbReference type="Pfam" id="PF13385">
    <property type="entry name" value="Laminin_G_3"/>
    <property type="match status" value="1"/>
</dbReference>
<sequence>MRRFLLILLLLAFIIGMSVFVSSSSNPDLPADVAAAYDALDGPLDYNSDVKPILSDKCFACHGPDKAKQKAGLRLDIADFAYADLPENPGKVAIAAGNLQKSEVFHRIISTDPQYLMPTPSSHLTLTAAEKAVLIKWIKDGAEYKPHWAFVKPVKPNVPKINEDEWKRNNPIDNFIQARLKKEKLSPAAEADKELLLRRVSLDLTGLPPTLKEINDFIGDNSPEAYEKQVDRLLSSPHFGEKMAVDWLDAARFADTHGYSIDGERDMSPYRDWVIKAFNTNLSYDRFLQWQLAGDLFPHPDKEMIIATAFNRNHPQNMEGGIVEEEFQTEYVVDRTNTFGTAMLGLSIGCAKCHDHKYDPITQKNYYEIFSFFNNVNEAGQISFNNATPTPTLLLPTAEQEKAIRIITDSIAQLEKQLQASARNANAGFEQWAGKKEYQKQVAFKIPADNLQAYYNFDNGDFKNVMDRKQAGVMGGMKNDPGKGSDFSANGHGKALRLNGDNWLDVKPVGVFRKSQPFTIALWVNLPNALKQGVIFHKGDRERLYNFRGYHLYLKNNKLEIMMAHTAPSDAITRISTADVPRDKWIPLTVTYDGSSKAAGFNLYMDGTLLQMETTMDQLNKDILFGNPVNGVIGANEIGLQIGGWDRGFGIANALVDDIAVYNRCLSPLEVSILAKKTTWAAVAAQPDLPALQQYYLSAVAPALQTERAELMRLRNKLADAGAPVKELMVMQEMPTPKKSYLLTRGNYDMPAEPVFPNTPASILGYPKDFPKNRYGLAKWATHPDNPLTARVAVNRFWQNFFGTGLVKTADDFGNQGEMPSHPALLDWLATNFTASGWDVKAINKLIVMSATYRQDSRASGTAKEKDPENRLLSHGPAFRMSAEMVRDNALTASGLLNPEIGGRSIKPYQPNGLWEINSKTYDADTGSIVYKRSLYVFVKRSVPNPTLATFDAPSRSYCIVSRQKTNTPLQALVTLNDPSYLEAAKVLGEQMTVEADGRKAIADVFRKLTGRSPQNKEIDLLLQLRQVELGKFRQSPKKQSGWLHAGQHTINGALDSAMVAANTVVASTILNSDASLIKR</sequence>
<dbReference type="InterPro" id="IPR006558">
    <property type="entry name" value="LamG-like"/>
</dbReference>
<dbReference type="InterPro" id="IPR036909">
    <property type="entry name" value="Cyt_c-like_dom_sf"/>
</dbReference>
<dbReference type="PROSITE" id="PS51007">
    <property type="entry name" value="CYTC"/>
    <property type="match status" value="1"/>
</dbReference>
<dbReference type="InterPro" id="IPR011429">
    <property type="entry name" value="Cyt_c_Planctomycete-type"/>
</dbReference>
<dbReference type="PANTHER" id="PTHR35889">
    <property type="entry name" value="CYCLOINULO-OLIGOSACCHARIDE FRUCTANOTRANSFERASE-RELATED"/>
    <property type="match status" value="1"/>
</dbReference>
<reference evidence="8 9" key="1">
    <citation type="submission" date="2024-03" db="EMBL/GenBank/DDBJ databases">
        <title>Chitinophaga caseinilytica sp. nov., a casein hydrolysing bacterium isolated from forest soil.</title>
        <authorList>
            <person name="Lee D.S."/>
            <person name="Han D.M."/>
            <person name="Baek J.H."/>
            <person name="Choi D.G."/>
            <person name="Jeon J.H."/>
            <person name="Jeon C.O."/>
        </authorList>
    </citation>
    <scope>NUCLEOTIDE SEQUENCE [LARGE SCALE GENOMIC DNA]</scope>
    <source>
        <strain evidence="8 9">KACC 19118</strain>
    </source>
</reference>
<dbReference type="SUPFAM" id="SSF46626">
    <property type="entry name" value="Cytochrome c"/>
    <property type="match status" value="1"/>
</dbReference>